<dbReference type="RefSeq" id="WP_221250524.1">
    <property type="nucleotide sequence ID" value="NZ_AP024355.1"/>
</dbReference>
<evidence type="ECO:0000313" key="2">
    <source>
        <dbReference type="Proteomes" id="UP001319827"/>
    </source>
</evidence>
<dbReference type="SUPFAM" id="SSF55781">
    <property type="entry name" value="GAF domain-like"/>
    <property type="match status" value="1"/>
</dbReference>
<reference evidence="1 2" key="1">
    <citation type="journal article" date="2016" name="C (Basel)">
        <title>Selective Growth of and Electricity Production by Marine Exoelectrogenic Bacteria in Self-Aggregated Hydrogel of Microbially Reduced Graphene Oxide.</title>
        <authorList>
            <person name="Yoshida N."/>
            <person name="Goto Y."/>
            <person name="Miyata Y."/>
        </authorList>
    </citation>
    <scope>NUCLEOTIDE SEQUENCE [LARGE SCALE GENOMIC DNA]</scope>
    <source>
        <strain evidence="1 2">NIT-T3</strain>
    </source>
</reference>
<proteinExistence type="predicted"/>
<dbReference type="Proteomes" id="UP001319827">
    <property type="component" value="Chromosome"/>
</dbReference>
<organism evidence="1 2">
    <name type="scientific">Desulfuromonas versatilis</name>
    <dbReference type="NCBI Taxonomy" id="2802975"/>
    <lineage>
        <taxon>Bacteria</taxon>
        <taxon>Pseudomonadati</taxon>
        <taxon>Thermodesulfobacteriota</taxon>
        <taxon>Desulfuromonadia</taxon>
        <taxon>Desulfuromonadales</taxon>
        <taxon>Desulfuromonadaceae</taxon>
        <taxon>Desulfuromonas</taxon>
    </lineage>
</organism>
<protein>
    <recommendedName>
        <fullName evidence="3">GAF domain-containing protein</fullName>
    </recommendedName>
</protein>
<gene>
    <name evidence="1" type="ORF">DESUT3_01110</name>
</gene>
<sequence>MNIDEFCQKLETQLAAKPAGEERLKAVAQALSQAFRVTVDEVAVFVLDAETQVLRFRWPLKLKTSGLVPLSSAESLVARTARENKAFLNNRFASAAHTSIFEHFRLGSEEGGRPLPIQKIISAPLAADGGIRGVVQVCRKGADAAAAGGDFGKPELSALVKIARVVARHI</sequence>
<dbReference type="Gene3D" id="3.30.450.40">
    <property type="match status" value="1"/>
</dbReference>
<evidence type="ECO:0008006" key="3">
    <source>
        <dbReference type="Google" id="ProtNLM"/>
    </source>
</evidence>
<accession>A0ABN6DS56</accession>
<dbReference type="EMBL" id="AP024355">
    <property type="protein sequence ID" value="BCR03042.1"/>
    <property type="molecule type" value="Genomic_DNA"/>
</dbReference>
<evidence type="ECO:0000313" key="1">
    <source>
        <dbReference type="EMBL" id="BCR03042.1"/>
    </source>
</evidence>
<name>A0ABN6DS56_9BACT</name>
<keyword evidence="2" id="KW-1185">Reference proteome</keyword>
<reference evidence="1 2" key="2">
    <citation type="journal article" date="2021" name="Int. J. Syst. Evol. Microbiol.">
        <title>Isolation and Polyphasic Characterization of Desulfuromonas versatilis sp. Nov., an Electrogenic Bacteria Capable of Versatile Metabolism Isolated from a Graphene Oxide-Reducing Enrichment Culture.</title>
        <authorList>
            <person name="Xie L."/>
            <person name="Yoshida N."/>
            <person name="Ishii S."/>
            <person name="Meng L."/>
        </authorList>
    </citation>
    <scope>NUCLEOTIDE SEQUENCE [LARGE SCALE GENOMIC DNA]</scope>
    <source>
        <strain evidence="1 2">NIT-T3</strain>
    </source>
</reference>
<dbReference type="InterPro" id="IPR029016">
    <property type="entry name" value="GAF-like_dom_sf"/>
</dbReference>